<organism evidence="2 3">
    <name type="scientific">Plakobranchus ocellatus</name>
    <dbReference type="NCBI Taxonomy" id="259542"/>
    <lineage>
        <taxon>Eukaryota</taxon>
        <taxon>Metazoa</taxon>
        <taxon>Spiralia</taxon>
        <taxon>Lophotrochozoa</taxon>
        <taxon>Mollusca</taxon>
        <taxon>Gastropoda</taxon>
        <taxon>Heterobranchia</taxon>
        <taxon>Euthyneura</taxon>
        <taxon>Panpulmonata</taxon>
        <taxon>Sacoglossa</taxon>
        <taxon>Placobranchoidea</taxon>
        <taxon>Plakobranchidae</taxon>
        <taxon>Plakobranchus</taxon>
    </lineage>
</organism>
<keyword evidence="3" id="KW-1185">Reference proteome</keyword>
<reference evidence="2 3" key="1">
    <citation type="journal article" date="2021" name="Elife">
        <title>Chloroplast acquisition without the gene transfer in kleptoplastic sea slugs, Plakobranchus ocellatus.</title>
        <authorList>
            <person name="Maeda T."/>
            <person name="Takahashi S."/>
            <person name="Yoshida T."/>
            <person name="Shimamura S."/>
            <person name="Takaki Y."/>
            <person name="Nagai Y."/>
            <person name="Toyoda A."/>
            <person name="Suzuki Y."/>
            <person name="Arimoto A."/>
            <person name="Ishii H."/>
            <person name="Satoh N."/>
            <person name="Nishiyama T."/>
            <person name="Hasebe M."/>
            <person name="Maruyama T."/>
            <person name="Minagawa J."/>
            <person name="Obokata J."/>
            <person name="Shigenobu S."/>
        </authorList>
    </citation>
    <scope>NUCLEOTIDE SEQUENCE [LARGE SCALE GENOMIC DNA]</scope>
</reference>
<feature type="compositionally biased region" description="Basic and acidic residues" evidence="1">
    <location>
        <begin position="18"/>
        <end position="35"/>
    </location>
</feature>
<evidence type="ECO:0000313" key="3">
    <source>
        <dbReference type="Proteomes" id="UP000735302"/>
    </source>
</evidence>
<feature type="region of interest" description="Disordered" evidence="1">
    <location>
        <begin position="1"/>
        <end position="76"/>
    </location>
</feature>
<comment type="caution">
    <text evidence="2">The sequence shown here is derived from an EMBL/GenBank/DDBJ whole genome shotgun (WGS) entry which is preliminary data.</text>
</comment>
<protein>
    <submittedName>
        <fullName evidence="2">Uncharacterized protein</fullName>
    </submittedName>
</protein>
<dbReference type="AlphaFoldDB" id="A0AAV4DRB3"/>
<proteinExistence type="predicted"/>
<evidence type="ECO:0000313" key="2">
    <source>
        <dbReference type="EMBL" id="GFO46598.1"/>
    </source>
</evidence>
<dbReference type="Proteomes" id="UP000735302">
    <property type="component" value="Unassembled WGS sequence"/>
</dbReference>
<name>A0AAV4DRB3_9GAST</name>
<accession>A0AAV4DRB3</accession>
<dbReference type="EMBL" id="BLXT01008200">
    <property type="protein sequence ID" value="GFO46598.1"/>
    <property type="molecule type" value="Genomic_DNA"/>
</dbReference>
<gene>
    <name evidence="2" type="ORF">PoB_007310300</name>
</gene>
<evidence type="ECO:0000256" key="1">
    <source>
        <dbReference type="SAM" id="MobiDB-lite"/>
    </source>
</evidence>
<sequence length="76" mass="8667">MYRTRRDQVLAVAVKQKQPVDNKDQPSGPIEDKSGEPMLNKNDVNVQRREDEDETSFCGDPIYHTDSDQDQQGSSE</sequence>